<reference evidence="1" key="1">
    <citation type="submission" date="2022-03" db="EMBL/GenBank/DDBJ databases">
        <authorList>
            <person name="Lindestad O."/>
        </authorList>
    </citation>
    <scope>NUCLEOTIDE SEQUENCE</scope>
</reference>
<organism evidence="1 2">
    <name type="scientific">Pararge aegeria aegeria</name>
    <dbReference type="NCBI Taxonomy" id="348720"/>
    <lineage>
        <taxon>Eukaryota</taxon>
        <taxon>Metazoa</taxon>
        <taxon>Ecdysozoa</taxon>
        <taxon>Arthropoda</taxon>
        <taxon>Hexapoda</taxon>
        <taxon>Insecta</taxon>
        <taxon>Pterygota</taxon>
        <taxon>Neoptera</taxon>
        <taxon>Endopterygota</taxon>
        <taxon>Lepidoptera</taxon>
        <taxon>Glossata</taxon>
        <taxon>Ditrysia</taxon>
        <taxon>Papilionoidea</taxon>
        <taxon>Nymphalidae</taxon>
        <taxon>Satyrinae</taxon>
        <taxon>Satyrini</taxon>
        <taxon>Parargina</taxon>
        <taxon>Pararge</taxon>
    </lineage>
</organism>
<name>A0A8S4REK4_9NEOP</name>
<evidence type="ECO:0000313" key="1">
    <source>
        <dbReference type="EMBL" id="CAH2235222.1"/>
    </source>
</evidence>
<gene>
    <name evidence="1" type="primary">jg10474</name>
    <name evidence="1" type="ORF">PAEG_LOCUS12894</name>
</gene>
<keyword evidence="2" id="KW-1185">Reference proteome</keyword>
<accession>A0A8S4REK4</accession>
<proteinExistence type="predicted"/>
<dbReference type="AlphaFoldDB" id="A0A8S4REK4"/>
<dbReference type="Proteomes" id="UP000838756">
    <property type="component" value="Unassembled WGS sequence"/>
</dbReference>
<comment type="caution">
    <text evidence="1">The sequence shown here is derived from an EMBL/GenBank/DDBJ whole genome shotgun (WGS) entry which is preliminary data.</text>
</comment>
<sequence length="109" mass="12840">MQIASWGFRDINNIGVNSPPGALLCDGRMGSLWLAAYMSIPLYRCEAWTIEEDLRKRIEAFEMWIFRRMLSISWTLKVSNEEVLRRVNQRRELLHTIKIRKVAYLGHVC</sequence>
<evidence type="ECO:0000313" key="2">
    <source>
        <dbReference type="Proteomes" id="UP000838756"/>
    </source>
</evidence>
<dbReference type="EMBL" id="CAKXAJ010025115">
    <property type="protein sequence ID" value="CAH2235222.1"/>
    <property type="molecule type" value="Genomic_DNA"/>
</dbReference>
<dbReference type="OrthoDB" id="7474636at2759"/>
<protein>
    <submittedName>
        <fullName evidence="1">Jg10474 protein</fullName>
    </submittedName>
</protein>